<dbReference type="OrthoDB" id="3543at2759"/>
<dbReference type="InterPro" id="IPR050963">
    <property type="entry name" value="Sirohydro_Cobaltochel/CbiX"/>
</dbReference>
<dbReference type="InterPro" id="IPR002762">
    <property type="entry name" value="CbiX-like"/>
</dbReference>
<feature type="compositionally biased region" description="Polar residues" evidence="3">
    <location>
        <begin position="31"/>
        <end position="41"/>
    </location>
</feature>
<dbReference type="AlphaFoldDB" id="D7FP44"/>
<feature type="compositionally biased region" description="Gly residues" evidence="3">
    <location>
        <begin position="66"/>
        <end position="80"/>
    </location>
</feature>
<evidence type="ECO:0000256" key="4">
    <source>
        <dbReference type="SAM" id="SignalP"/>
    </source>
</evidence>
<sequence length="215" mass="21935">MRLVCFAAASAVGVAAAFVPSAIPYSSCVRTSSSAAGNQPRQRNDAEYAASSARRRAATATAAASEGGGGGGGGGGGEGGGGDGGRVGVIVCDHGSRRENANTMLFEVAERYRSFSGFEIVEAAHMELAEPSIEEAFDRCVAAGAQKVVLHPFFLSPGRHVTSDIPALMVAAAKRHPGVGWVVSEPLGLQELMPRVMHAAVSESVAGGAWRHGGE</sequence>
<keyword evidence="1" id="KW-0479">Metal-binding</keyword>
<keyword evidence="6" id="KW-1185">Reference proteome</keyword>
<dbReference type="EMBL" id="FN649760">
    <property type="protein sequence ID" value="CBJ30308.1"/>
    <property type="molecule type" value="Genomic_DNA"/>
</dbReference>
<evidence type="ECO:0000313" key="5">
    <source>
        <dbReference type="EMBL" id="CBJ30308.1"/>
    </source>
</evidence>
<evidence type="ECO:0000256" key="3">
    <source>
        <dbReference type="SAM" id="MobiDB-lite"/>
    </source>
</evidence>
<feature type="region of interest" description="Disordered" evidence="3">
    <location>
        <begin position="31"/>
        <end position="80"/>
    </location>
</feature>
<evidence type="ECO:0000313" key="6">
    <source>
        <dbReference type="Proteomes" id="UP000002630"/>
    </source>
</evidence>
<dbReference type="Proteomes" id="UP000002630">
    <property type="component" value="Unassembled WGS sequence"/>
</dbReference>
<dbReference type="PANTHER" id="PTHR33542">
    <property type="entry name" value="SIROHYDROCHLORIN FERROCHELATASE, CHLOROPLASTIC"/>
    <property type="match status" value="1"/>
</dbReference>
<dbReference type="SUPFAM" id="SSF53800">
    <property type="entry name" value="Chelatase"/>
    <property type="match status" value="1"/>
</dbReference>
<keyword evidence="2 5" id="KW-0456">Lyase</keyword>
<dbReference type="EC" id="4.99.1.4" evidence="5"/>
<proteinExistence type="predicted"/>
<organism evidence="5 6">
    <name type="scientific">Ectocarpus siliculosus</name>
    <name type="common">Brown alga</name>
    <name type="synonym">Conferva siliculosa</name>
    <dbReference type="NCBI Taxonomy" id="2880"/>
    <lineage>
        <taxon>Eukaryota</taxon>
        <taxon>Sar</taxon>
        <taxon>Stramenopiles</taxon>
        <taxon>Ochrophyta</taxon>
        <taxon>PX clade</taxon>
        <taxon>Phaeophyceae</taxon>
        <taxon>Ectocarpales</taxon>
        <taxon>Ectocarpaceae</taxon>
        <taxon>Ectocarpus</taxon>
    </lineage>
</organism>
<protein>
    <submittedName>
        <fullName evidence="5">Sirohydrochlorin ferrochelatase, putative chloroplast</fullName>
        <ecNumber evidence="5">4.99.1.4</ecNumber>
    </submittedName>
</protein>
<dbReference type="GO" id="GO:0046872">
    <property type="term" value="F:metal ion binding"/>
    <property type="evidence" value="ECO:0007669"/>
    <property type="project" value="UniProtKB-KW"/>
</dbReference>
<dbReference type="CDD" id="cd03416">
    <property type="entry name" value="CbiX_SirB_N"/>
    <property type="match status" value="1"/>
</dbReference>
<feature type="chain" id="PRO_5003095729" evidence="4">
    <location>
        <begin position="18"/>
        <end position="215"/>
    </location>
</feature>
<dbReference type="eggNOG" id="ENOG502RXIW">
    <property type="taxonomic scope" value="Eukaryota"/>
</dbReference>
<reference evidence="5 6" key="1">
    <citation type="journal article" date="2010" name="Nature">
        <title>The Ectocarpus genome and the independent evolution of multicellularity in brown algae.</title>
        <authorList>
            <person name="Cock J.M."/>
            <person name="Sterck L."/>
            <person name="Rouze P."/>
            <person name="Scornet D."/>
            <person name="Allen A.E."/>
            <person name="Amoutzias G."/>
            <person name="Anthouard V."/>
            <person name="Artiguenave F."/>
            <person name="Aury J.M."/>
            <person name="Badger J.H."/>
            <person name="Beszteri B."/>
            <person name="Billiau K."/>
            <person name="Bonnet E."/>
            <person name="Bothwell J.H."/>
            <person name="Bowler C."/>
            <person name="Boyen C."/>
            <person name="Brownlee C."/>
            <person name="Carrano C.J."/>
            <person name="Charrier B."/>
            <person name="Cho G.Y."/>
            <person name="Coelho S.M."/>
            <person name="Collen J."/>
            <person name="Corre E."/>
            <person name="Da Silva C."/>
            <person name="Delage L."/>
            <person name="Delaroque N."/>
            <person name="Dittami S.M."/>
            <person name="Doulbeau S."/>
            <person name="Elias M."/>
            <person name="Farnham G."/>
            <person name="Gachon C.M."/>
            <person name="Gschloessl B."/>
            <person name="Heesch S."/>
            <person name="Jabbari K."/>
            <person name="Jubin C."/>
            <person name="Kawai H."/>
            <person name="Kimura K."/>
            <person name="Kloareg B."/>
            <person name="Kupper F.C."/>
            <person name="Lang D."/>
            <person name="Le Bail A."/>
            <person name="Leblanc C."/>
            <person name="Lerouge P."/>
            <person name="Lohr M."/>
            <person name="Lopez P.J."/>
            <person name="Martens C."/>
            <person name="Maumus F."/>
            <person name="Michel G."/>
            <person name="Miranda-Saavedra D."/>
            <person name="Morales J."/>
            <person name="Moreau H."/>
            <person name="Motomura T."/>
            <person name="Nagasato C."/>
            <person name="Napoli C.A."/>
            <person name="Nelson D.R."/>
            <person name="Nyvall-Collen P."/>
            <person name="Peters A.F."/>
            <person name="Pommier C."/>
            <person name="Potin P."/>
            <person name="Poulain J."/>
            <person name="Quesneville H."/>
            <person name="Read B."/>
            <person name="Rensing S.A."/>
            <person name="Ritter A."/>
            <person name="Rousvoal S."/>
            <person name="Samanta M."/>
            <person name="Samson G."/>
            <person name="Schroeder D.C."/>
            <person name="Segurens B."/>
            <person name="Strittmatter M."/>
            <person name="Tonon T."/>
            <person name="Tregear J.W."/>
            <person name="Valentin K."/>
            <person name="von Dassow P."/>
            <person name="Yamagishi T."/>
            <person name="Van de Peer Y."/>
            <person name="Wincker P."/>
        </authorList>
    </citation>
    <scope>NUCLEOTIDE SEQUENCE [LARGE SCALE GENOMIC DNA]</scope>
    <source>
        <strain evidence="6">Ec32 / CCAP1310/4</strain>
    </source>
</reference>
<dbReference type="GO" id="GO:0051266">
    <property type="term" value="F:sirohydrochlorin ferrochelatase activity"/>
    <property type="evidence" value="ECO:0007669"/>
    <property type="project" value="UniProtKB-EC"/>
</dbReference>
<dbReference type="PANTHER" id="PTHR33542:SF3">
    <property type="entry name" value="SIROHYDROCHLORIN FERROCHELATASE, CHLOROPLASTIC"/>
    <property type="match status" value="1"/>
</dbReference>
<dbReference type="STRING" id="2880.D7FP44"/>
<name>D7FP44_ECTSI</name>
<dbReference type="Gene3D" id="3.40.50.1400">
    <property type="match status" value="1"/>
</dbReference>
<keyword evidence="4" id="KW-0732">Signal</keyword>
<gene>
    <name evidence="5" type="primary">SirB</name>
    <name evidence="5" type="ORF">Esi_0185_0036</name>
</gene>
<dbReference type="InParanoid" id="D7FP44"/>
<feature type="signal peptide" evidence="4">
    <location>
        <begin position="1"/>
        <end position="17"/>
    </location>
</feature>
<evidence type="ECO:0000256" key="1">
    <source>
        <dbReference type="ARBA" id="ARBA00022723"/>
    </source>
</evidence>
<dbReference type="Pfam" id="PF01903">
    <property type="entry name" value="CbiX"/>
    <property type="match status" value="1"/>
</dbReference>
<evidence type="ECO:0000256" key="2">
    <source>
        <dbReference type="ARBA" id="ARBA00023239"/>
    </source>
</evidence>
<accession>D7FP44</accession>